<dbReference type="AlphaFoldDB" id="A0A3P5X9W9"/>
<evidence type="ECO:0000256" key="5">
    <source>
        <dbReference type="ARBA" id="ARBA00022692"/>
    </source>
</evidence>
<evidence type="ECO:0000259" key="10">
    <source>
        <dbReference type="Pfam" id="PF04290"/>
    </source>
</evidence>
<sequence>MSGADLHIPQAPHGPLARLSHLVMRAEAALGGAICGVIFLLMLASATFRGLRHPLIWADELAVHLMVCLAFLGASLAIALRGHMTMGLLPETLPPRPRAWLALAGDVLILMFLLVMALVIWRWLDLPGLIRAGSGAALAQKTFSFIYTDPTQTLGIRKIWFWLIMPATGLTGLIHVTAQIAGDLRDLRQP</sequence>
<dbReference type="RefSeq" id="WP_124087626.1">
    <property type="nucleotide sequence ID" value="NZ_UXAW01000085.1"/>
</dbReference>
<feature type="transmembrane region" description="Helical" evidence="9">
    <location>
        <begin position="159"/>
        <end position="178"/>
    </location>
</feature>
<dbReference type="PANTHER" id="PTHR35011">
    <property type="entry name" value="2,3-DIKETO-L-GULONATE TRAP TRANSPORTER SMALL PERMEASE PROTEIN YIAM"/>
    <property type="match status" value="1"/>
</dbReference>
<gene>
    <name evidence="11" type="ORF">XINFAN_02900</name>
</gene>
<protein>
    <recommendedName>
        <fullName evidence="9">TRAP transporter small permease protein</fullName>
    </recommendedName>
</protein>
<evidence type="ECO:0000256" key="7">
    <source>
        <dbReference type="ARBA" id="ARBA00023136"/>
    </source>
</evidence>
<dbReference type="InterPro" id="IPR007387">
    <property type="entry name" value="TRAP_DctQ"/>
</dbReference>
<name>A0A3P5X9W9_9RHOB</name>
<evidence type="ECO:0000256" key="1">
    <source>
        <dbReference type="ARBA" id="ARBA00004429"/>
    </source>
</evidence>
<comment type="similarity">
    <text evidence="8 9">Belongs to the TRAP transporter small permease family.</text>
</comment>
<evidence type="ECO:0000256" key="4">
    <source>
        <dbReference type="ARBA" id="ARBA00022519"/>
    </source>
</evidence>
<comment type="function">
    <text evidence="9">Part of the tripartite ATP-independent periplasmic (TRAP) transport system.</text>
</comment>
<dbReference type="GO" id="GO:0015740">
    <property type="term" value="P:C4-dicarboxylate transport"/>
    <property type="evidence" value="ECO:0007669"/>
    <property type="project" value="TreeGrafter"/>
</dbReference>
<evidence type="ECO:0000256" key="6">
    <source>
        <dbReference type="ARBA" id="ARBA00022989"/>
    </source>
</evidence>
<evidence type="ECO:0000256" key="2">
    <source>
        <dbReference type="ARBA" id="ARBA00022448"/>
    </source>
</evidence>
<comment type="subcellular location">
    <subcellularLocation>
        <location evidence="1 9">Cell inner membrane</location>
        <topology evidence="1 9">Multi-pass membrane protein</topology>
    </subcellularLocation>
</comment>
<feature type="transmembrane region" description="Helical" evidence="9">
    <location>
        <begin position="100"/>
        <end position="124"/>
    </location>
</feature>
<dbReference type="Proteomes" id="UP000277498">
    <property type="component" value="Unassembled WGS sequence"/>
</dbReference>
<feature type="transmembrane region" description="Helical" evidence="9">
    <location>
        <begin position="28"/>
        <end position="49"/>
    </location>
</feature>
<organism evidence="11 12">
    <name type="scientific">Pseudogemmobacter humi</name>
    <dbReference type="NCBI Taxonomy" id="2483812"/>
    <lineage>
        <taxon>Bacteria</taxon>
        <taxon>Pseudomonadati</taxon>
        <taxon>Pseudomonadota</taxon>
        <taxon>Alphaproteobacteria</taxon>
        <taxon>Rhodobacterales</taxon>
        <taxon>Paracoccaceae</taxon>
        <taxon>Pseudogemmobacter</taxon>
    </lineage>
</organism>
<keyword evidence="7 9" id="KW-0472">Membrane</keyword>
<feature type="transmembrane region" description="Helical" evidence="9">
    <location>
        <begin position="61"/>
        <end position="80"/>
    </location>
</feature>
<evidence type="ECO:0000313" key="11">
    <source>
        <dbReference type="EMBL" id="VDC31499.1"/>
    </source>
</evidence>
<keyword evidence="2 9" id="KW-0813">Transport</keyword>
<keyword evidence="12" id="KW-1185">Reference proteome</keyword>
<dbReference type="PANTHER" id="PTHR35011:SF2">
    <property type="entry name" value="2,3-DIKETO-L-GULONATE TRAP TRANSPORTER SMALL PERMEASE PROTEIN YIAM"/>
    <property type="match status" value="1"/>
</dbReference>
<keyword evidence="3" id="KW-1003">Cell membrane</keyword>
<proteinExistence type="inferred from homology"/>
<evidence type="ECO:0000256" key="9">
    <source>
        <dbReference type="RuleBase" id="RU369079"/>
    </source>
</evidence>
<comment type="subunit">
    <text evidence="9">The complex comprises the extracytoplasmic solute receptor protein and the two transmembrane proteins.</text>
</comment>
<dbReference type="OrthoDB" id="9794346at2"/>
<keyword evidence="6 9" id="KW-1133">Transmembrane helix</keyword>
<dbReference type="Pfam" id="PF04290">
    <property type="entry name" value="DctQ"/>
    <property type="match status" value="1"/>
</dbReference>
<reference evidence="11 12" key="1">
    <citation type="submission" date="2018-11" db="EMBL/GenBank/DDBJ databases">
        <authorList>
            <person name="Criscuolo A."/>
        </authorList>
    </citation>
    <scope>NUCLEOTIDE SEQUENCE [LARGE SCALE GENOMIC DNA]</scope>
    <source>
        <strain evidence="11">ACIP111625</strain>
    </source>
</reference>
<dbReference type="GO" id="GO:0005886">
    <property type="term" value="C:plasma membrane"/>
    <property type="evidence" value="ECO:0007669"/>
    <property type="project" value="UniProtKB-SubCell"/>
</dbReference>
<evidence type="ECO:0000256" key="3">
    <source>
        <dbReference type="ARBA" id="ARBA00022475"/>
    </source>
</evidence>
<evidence type="ECO:0000313" key="12">
    <source>
        <dbReference type="Proteomes" id="UP000277498"/>
    </source>
</evidence>
<evidence type="ECO:0000256" key="8">
    <source>
        <dbReference type="ARBA" id="ARBA00038436"/>
    </source>
</evidence>
<feature type="domain" description="Tripartite ATP-independent periplasmic transporters DctQ component" evidence="10">
    <location>
        <begin position="38"/>
        <end position="185"/>
    </location>
</feature>
<dbReference type="InterPro" id="IPR055348">
    <property type="entry name" value="DctQ"/>
</dbReference>
<keyword evidence="4 9" id="KW-0997">Cell inner membrane</keyword>
<accession>A0A3P5X9W9</accession>
<dbReference type="GO" id="GO:0022857">
    <property type="term" value="F:transmembrane transporter activity"/>
    <property type="evidence" value="ECO:0007669"/>
    <property type="project" value="UniProtKB-UniRule"/>
</dbReference>
<keyword evidence="5 9" id="KW-0812">Transmembrane</keyword>
<dbReference type="EMBL" id="UXAW01000085">
    <property type="protein sequence ID" value="VDC31499.1"/>
    <property type="molecule type" value="Genomic_DNA"/>
</dbReference>